<feature type="region of interest" description="Disordered" evidence="1">
    <location>
        <begin position="23"/>
        <end position="52"/>
    </location>
</feature>
<reference evidence="3 4" key="1">
    <citation type="submission" date="2018-06" db="EMBL/GenBank/DDBJ databases">
        <title>Pedobacter endophyticus sp. nov., an endophytic bacterium isolated from a leaf of Triticum aestivum.</title>
        <authorList>
            <person name="Zhang L."/>
        </authorList>
    </citation>
    <scope>NUCLEOTIDE SEQUENCE [LARGE SCALE GENOMIC DNA]</scope>
    <source>
        <strain evidence="3 4">CM134L-2</strain>
    </source>
</reference>
<keyword evidence="2" id="KW-0732">Signal</keyword>
<dbReference type="EMBL" id="SAYW01000002">
    <property type="protein sequence ID" value="RWU08683.1"/>
    <property type="molecule type" value="Genomic_DNA"/>
</dbReference>
<feature type="signal peptide" evidence="2">
    <location>
        <begin position="1"/>
        <end position="22"/>
    </location>
</feature>
<evidence type="ECO:0000256" key="1">
    <source>
        <dbReference type="SAM" id="MobiDB-lite"/>
    </source>
</evidence>
<feature type="chain" id="PRO_5018599324" evidence="2">
    <location>
        <begin position="23"/>
        <end position="264"/>
    </location>
</feature>
<dbReference type="RefSeq" id="WP_113647195.1">
    <property type="nucleotide sequence ID" value="NZ_QMHN01000002.1"/>
</dbReference>
<accession>A0A3S3ST10</accession>
<evidence type="ECO:0000313" key="4">
    <source>
        <dbReference type="Proteomes" id="UP000284120"/>
    </source>
</evidence>
<feature type="compositionally biased region" description="Polar residues" evidence="1">
    <location>
        <begin position="41"/>
        <end position="52"/>
    </location>
</feature>
<evidence type="ECO:0000313" key="3">
    <source>
        <dbReference type="EMBL" id="RWU08683.1"/>
    </source>
</evidence>
<gene>
    <name evidence="3" type="ORF">DPV69_09970</name>
</gene>
<keyword evidence="4" id="KW-1185">Reference proteome</keyword>
<proteinExistence type="predicted"/>
<dbReference type="Proteomes" id="UP000284120">
    <property type="component" value="Unassembled WGS sequence"/>
</dbReference>
<dbReference type="AlphaFoldDB" id="A0A3S3ST10"/>
<feature type="compositionally biased region" description="Polar residues" evidence="1">
    <location>
        <begin position="23"/>
        <end position="32"/>
    </location>
</feature>
<name>A0A3S3ST10_9SPHI</name>
<organism evidence="3 4">
    <name type="scientific">Pedobacter chitinilyticus</name>
    <dbReference type="NCBI Taxonomy" id="2233776"/>
    <lineage>
        <taxon>Bacteria</taxon>
        <taxon>Pseudomonadati</taxon>
        <taxon>Bacteroidota</taxon>
        <taxon>Sphingobacteriia</taxon>
        <taxon>Sphingobacteriales</taxon>
        <taxon>Sphingobacteriaceae</taxon>
        <taxon>Pedobacter</taxon>
    </lineage>
</organism>
<protein>
    <submittedName>
        <fullName evidence="3">Uncharacterized protein</fullName>
    </submittedName>
</protein>
<sequence length="264" mass="28072">MKNLKLWLSITCLLMGAMQGQAQNSGVNTKNPQGLLHLDGSKNNNPSGAPTAVQQTDDFMVTLDGLVGIGTIAPTHKLDIRGKIQIKDGGEKVGAVLTTDATGLAVWNLPSTIKSLVNGSFPSVNRPDVVPNGGTSPLDSEVSITLSRGKWIVNAGITFILGDGIIYQRCYLSTATNLFQQNGFKFLSPGGAQTCYGGVLFKPLKNGAAEAGGTIQLGFVTGSAIIEVTQPSVIIHLLLQNQPIGAYHFNKSYLEHYFYARPID</sequence>
<dbReference type="OrthoDB" id="1240046at2"/>
<comment type="caution">
    <text evidence="3">The sequence shown here is derived from an EMBL/GenBank/DDBJ whole genome shotgun (WGS) entry which is preliminary data.</text>
</comment>
<evidence type="ECO:0000256" key="2">
    <source>
        <dbReference type="SAM" id="SignalP"/>
    </source>
</evidence>